<keyword evidence="2" id="KW-0378">Hydrolase</keyword>
<feature type="domain" description="Serine aminopeptidase S33" evidence="1">
    <location>
        <begin position="57"/>
        <end position="250"/>
    </location>
</feature>
<dbReference type="EMBL" id="JAKRYL010000001">
    <property type="protein sequence ID" value="MCL7745563.1"/>
    <property type="molecule type" value="Genomic_DNA"/>
</dbReference>
<comment type="caution">
    <text evidence="2">The sequence shown here is derived from an EMBL/GenBank/DDBJ whole genome shotgun (WGS) entry which is preliminary data.</text>
</comment>
<dbReference type="AlphaFoldDB" id="A0A9X1ZVT4"/>
<dbReference type="RefSeq" id="WP_250094501.1">
    <property type="nucleotide sequence ID" value="NZ_JAKRYL010000001.1"/>
</dbReference>
<dbReference type="InterPro" id="IPR053145">
    <property type="entry name" value="AB_hydrolase_Est10"/>
</dbReference>
<dbReference type="Gene3D" id="3.40.50.1820">
    <property type="entry name" value="alpha/beta hydrolase"/>
    <property type="match status" value="1"/>
</dbReference>
<dbReference type="GO" id="GO:0052689">
    <property type="term" value="F:carboxylic ester hydrolase activity"/>
    <property type="evidence" value="ECO:0007669"/>
    <property type="project" value="TreeGrafter"/>
</dbReference>
<gene>
    <name evidence="2" type="ORF">MF646_00370</name>
</gene>
<name>A0A9X1ZVT4_9BACI</name>
<accession>A0A9X1ZVT4</accession>
<dbReference type="PANTHER" id="PTHR43265">
    <property type="entry name" value="ESTERASE ESTD"/>
    <property type="match status" value="1"/>
</dbReference>
<dbReference type="InterPro" id="IPR022742">
    <property type="entry name" value="Hydrolase_4"/>
</dbReference>
<reference evidence="2" key="1">
    <citation type="submission" date="2022-02" db="EMBL/GenBank/DDBJ databases">
        <title>Halalkalibacter sp. nov. isolated from Lonar Lake, India.</title>
        <authorList>
            <person name="Joshi A."/>
            <person name="Thite S."/>
            <person name="Lodha T."/>
        </authorList>
    </citation>
    <scope>NUCLEOTIDE SEQUENCE</scope>
    <source>
        <strain evidence="2">MEB205</strain>
    </source>
</reference>
<protein>
    <submittedName>
        <fullName evidence="2">Alpha/beta hydrolase</fullName>
    </submittedName>
</protein>
<dbReference type="Proteomes" id="UP001139150">
    <property type="component" value="Unassembled WGS sequence"/>
</dbReference>
<evidence type="ECO:0000259" key="1">
    <source>
        <dbReference type="Pfam" id="PF12146"/>
    </source>
</evidence>
<evidence type="ECO:0000313" key="3">
    <source>
        <dbReference type="Proteomes" id="UP001139150"/>
    </source>
</evidence>
<dbReference type="Pfam" id="PF12146">
    <property type="entry name" value="Hydrolase_4"/>
    <property type="match status" value="1"/>
</dbReference>
<evidence type="ECO:0000313" key="2">
    <source>
        <dbReference type="EMBL" id="MCL7745563.1"/>
    </source>
</evidence>
<proteinExistence type="predicted"/>
<dbReference type="PANTHER" id="PTHR43265:SF1">
    <property type="entry name" value="ESTERASE ESTD"/>
    <property type="match status" value="1"/>
</dbReference>
<sequence>MEQSFVEKEVSFTAEYELQGTLTLPRSAKKVPAVLIISGSGPGNRDGNIKWPKIELNIYKDLAAFFTSLGFATLRYDKRGTGKSKGKFNKAGMWDFVNDAKSGVEFLKNQPEIDRERVFVLGHSEGVTLAIALNSKERLAGIILLAGTYQSMEHTLRKQRKQLFQELQDLKGFKGFIINMIGITKNEEKKTKNLISKINSSKRDSFWHSFMKVNAKWLREHLSYNVQDDIKKIQCPVLAITGAKDAQVDCREVYIAKELNPIYVDSYIIDKMNHILKEQDYDNSFINIAKEYKSQSTHALHEKFVEVVKEWVKDK</sequence>
<organism evidence="2 3">
    <name type="scientific">Halalkalibacter alkaliphilus</name>
    <dbReference type="NCBI Taxonomy" id="2917993"/>
    <lineage>
        <taxon>Bacteria</taxon>
        <taxon>Bacillati</taxon>
        <taxon>Bacillota</taxon>
        <taxon>Bacilli</taxon>
        <taxon>Bacillales</taxon>
        <taxon>Bacillaceae</taxon>
        <taxon>Halalkalibacter</taxon>
    </lineage>
</organism>
<dbReference type="SUPFAM" id="SSF53474">
    <property type="entry name" value="alpha/beta-Hydrolases"/>
    <property type="match status" value="1"/>
</dbReference>
<keyword evidence="3" id="KW-1185">Reference proteome</keyword>
<dbReference type="InterPro" id="IPR029058">
    <property type="entry name" value="AB_hydrolase_fold"/>
</dbReference>